<reference evidence="2 3" key="1">
    <citation type="submission" date="2018-06" db="EMBL/GenBank/DDBJ databases">
        <title>Echinicola strongylocentroti sp. nov., isolated from a sea urchin Strongylocentrotus intermedius.</title>
        <authorList>
            <person name="Bae S.S."/>
        </authorList>
    </citation>
    <scope>NUCLEOTIDE SEQUENCE [LARGE SCALE GENOMIC DNA]</scope>
    <source>
        <strain evidence="2 3">MEBiC08714</strain>
    </source>
</reference>
<dbReference type="AlphaFoldDB" id="A0A2Z4IPL9"/>
<dbReference type="EMBL" id="CP030041">
    <property type="protein sequence ID" value="AWW32757.1"/>
    <property type="molecule type" value="Genomic_DNA"/>
</dbReference>
<dbReference type="Gene3D" id="3.40.50.1110">
    <property type="entry name" value="SGNH hydrolase"/>
    <property type="match status" value="1"/>
</dbReference>
<keyword evidence="3" id="KW-1185">Reference proteome</keyword>
<accession>A0A2Z4IPL9</accession>
<gene>
    <name evidence="2" type="ORF">DN752_22885</name>
</gene>
<dbReference type="InterPro" id="IPR051532">
    <property type="entry name" value="Ester_Hydrolysis_Enzymes"/>
</dbReference>
<dbReference type="Pfam" id="PF13472">
    <property type="entry name" value="Lipase_GDSL_2"/>
    <property type="match status" value="1"/>
</dbReference>
<name>A0A2Z4IPL9_9BACT</name>
<evidence type="ECO:0000313" key="3">
    <source>
        <dbReference type="Proteomes" id="UP000248688"/>
    </source>
</evidence>
<evidence type="ECO:0000259" key="1">
    <source>
        <dbReference type="Pfam" id="PF13472"/>
    </source>
</evidence>
<feature type="domain" description="SGNH hydrolase-type esterase" evidence="1">
    <location>
        <begin position="11"/>
        <end position="172"/>
    </location>
</feature>
<protein>
    <recommendedName>
        <fullName evidence="1">SGNH hydrolase-type esterase domain-containing protein</fullName>
    </recommendedName>
</protein>
<evidence type="ECO:0000313" key="2">
    <source>
        <dbReference type="EMBL" id="AWW32757.1"/>
    </source>
</evidence>
<organism evidence="2 3">
    <name type="scientific">Echinicola strongylocentroti</name>
    <dbReference type="NCBI Taxonomy" id="1795355"/>
    <lineage>
        <taxon>Bacteria</taxon>
        <taxon>Pseudomonadati</taxon>
        <taxon>Bacteroidota</taxon>
        <taxon>Cytophagia</taxon>
        <taxon>Cytophagales</taxon>
        <taxon>Cyclobacteriaceae</taxon>
        <taxon>Echinicola</taxon>
    </lineage>
</organism>
<dbReference type="OrthoDB" id="3668964at2"/>
<dbReference type="SUPFAM" id="SSF52266">
    <property type="entry name" value="SGNH hydrolase"/>
    <property type="match status" value="1"/>
</dbReference>
<dbReference type="KEGG" id="est:DN752_22885"/>
<sequence>MLSAQPVISQSPEKWINAGVSGNTSVDLLDRLDRDVLSQHPDWVVMMVGTNDMLNSSKMVDIKDYRYNLTELTKRMLSAGIEVILMSPPPVDTTYLFLRHSPGSFQVSPNAKIDTVKQLMQATAKREGCGFFDLNQQFTINHLPQHNKDSLIRNENNSNTKDGVHLTSLGYRFVADGLYEYLAGEKILLKGS</sequence>
<dbReference type="InterPro" id="IPR013830">
    <property type="entry name" value="SGNH_hydro"/>
</dbReference>
<dbReference type="GO" id="GO:0016788">
    <property type="term" value="F:hydrolase activity, acting on ester bonds"/>
    <property type="evidence" value="ECO:0007669"/>
    <property type="project" value="UniProtKB-ARBA"/>
</dbReference>
<dbReference type="Proteomes" id="UP000248688">
    <property type="component" value="Chromosome"/>
</dbReference>
<proteinExistence type="predicted"/>
<dbReference type="PANTHER" id="PTHR30383">
    <property type="entry name" value="THIOESTERASE 1/PROTEASE 1/LYSOPHOSPHOLIPASE L1"/>
    <property type="match status" value="1"/>
</dbReference>
<dbReference type="InterPro" id="IPR036514">
    <property type="entry name" value="SGNH_hydro_sf"/>
</dbReference>